<evidence type="ECO:0000256" key="1">
    <source>
        <dbReference type="SAM" id="MobiDB-lite"/>
    </source>
</evidence>
<name>A0A9Q1ERE5_SYNKA</name>
<feature type="compositionally biased region" description="Basic and acidic residues" evidence="1">
    <location>
        <begin position="85"/>
        <end position="102"/>
    </location>
</feature>
<dbReference type="Proteomes" id="UP001152622">
    <property type="component" value="Chromosome 13"/>
</dbReference>
<evidence type="ECO:0000313" key="3">
    <source>
        <dbReference type="Proteomes" id="UP001152622"/>
    </source>
</evidence>
<proteinExistence type="predicted"/>
<reference evidence="2" key="1">
    <citation type="journal article" date="2023" name="Science">
        <title>Genome structures resolve the early diversification of teleost fishes.</title>
        <authorList>
            <person name="Parey E."/>
            <person name="Louis A."/>
            <person name="Montfort J."/>
            <person name="Bouchez O."/>
            <person name="Roques C."/>
            <person name="Iampietro C."/>
            <person name="Lluch J."/>
            <person name="Castinel A."/>
            <person name="Donnadieu C."/>
            <person name="Desvignes T."/>
            <person name="Floi Bucao C."/>
            <person name="Jouanno E."/>
            <person name="Wen M."/>
            <person name="Mejri S."/>
            <person name="Dirks R."/>
            <person name="Jansen H."/>
            <person name="Henkel C."/>
            <person name="Chen W.J."/>
            <person name="Zahm M."/>
            <person name="Cabau C."/>
            <person name="Klopp C."/>
            <person name="Thompson A.W."/>
            <person name="Robinson-Rechavi M."/>
            <person name="Braasch I."/>
            <person name="Lecointre G."/>
            <person name="Bobe J."/>
            <person name="Postlethwait J.H."/>
            <person name="Berthelot C."/>
            <person name="Roest Crollius H."/>
            <person name="Guiguen Y."/>
        </authorList>
    </citation>
    <scope>NUCLEOTIDE SEQUENCE</scope>
    <source>
        <strain evidence="2">WJC10195</strain>
    </source>
</reference>
<dbReference type="EMBL" id="JAINUF010000013">
    <property type="protein sequence ID" value="KAJ8343656.1"/>
    <property type="molecule type" value="Genomic_DNA"/>
</dbReference>
<dbReference type="AlphaFoldDB" id="A0A9Q1ERE5"/>
<feature type="compositionally biased region" description="Basic residues" evidence="1">
    <location>
        <begin position="103"/>
        <end position="114"/>
    </location>
</feature>
<organism evidence="2 3">
    <name type="scientific">Synaphobranchus kaupii</name>
    <name type="common">Kaup's arrowtooth eel</name>
    <dbReference type="NCBI Taxonomy" id="118154"/>
    <lineage>
        <taxon>Eukaryota</taxon>
        <taxon>Metazoa</taxon>
        <taxon>Chordata</taxon>
        <taxon>Craniata</taxon>
        <taxon>Vertebrata</taxon>
        <taxon>Euteleostomi</taxon>
        <taxon>Actinopterygii</taxon>
        <taxon>Neopterygii</taxon>
        <taxon>Teleostei</taxon>
        <taxon>Anguilliformes</taxon>
        <taxon>Synaphobranchidae</taxon>
        <taxon>Synaphobranchus</taxon>
    </lineage>
</organism>
<feature type="compositionally biased region" description="Basic and acidic residues" evidence="1">
    <location>
        <begin position="51"/>
        <end position="75"/>
    </location>
</feature>
<protein>
    <submittedName>
        <fullName evidence="2">Uncharacterized protein</fullName>
    </submittedName>
</protein>
<comment type="caution">
    <text evidence="2">The sequence shown here is derived from an EMBL/GenBank/DDBJ whole genome shotgun (WGS) entry which is preliminary data.</text>
</comment>
<accession>A0A9Q1ERE5</accession>
<evidence type="ECO:0000313" key="2">
    <source>
        <dbReference type="EMBL" id="KAJ8343656.1"/>
    </source>
</evidence>
<sequence length="123" mass="13933">MIKSHCLSGKFRRYCSNAEKRWDLFIVTTLLGREGILASSLFTPLGGRKKSGGDEETRRERLCGEWRLGPRREEGQSPSGGGDGGVRHGKEQERVNAGQDRRKGGKINMRKNRKMTWLSSREI</sequence>
<keyword evidence="3" id="KW-1185">Reference proteome</keyword>
<gene>
    <name evidence="2" type="ORF">SKAU_G00309850</name>
</gene>
<feature type="region of interest" description="Disordered" evidence="1">
    <location>
        <begin position="42"/>
        <end position="123"/>
    </location>
</feature>